<dbReference type="EMBL" id="JAFLND010000002">
    <property type="protein sequence ID" value="MBO0330510.1"/>
    <property type="molecule type" value="Genomic_DNA"/>
</dbReference>
<keyword evidence="2" id="KW-0472">Membrane</keyword>
<reference evidence="3 4" key="1">
    <citation type="submission" date="2021-03" db="EMBL/GenBank/DDBJ databases">
        <title>Muricauda sp. CAU 1631 isolated from Incheon.</title>
        <authorList>
            <person name="Kim W."/>
        </authorList>
    </citation>
    <scope>NUCLEOTIDE SEQUENCE [LARGE SCALE GENOMIC DNA]</scope>
    <source>
        <strain evidence="3 4">CAU 1631</strain>
    </source>
</reference>
<organism evidence="3 4">
    <name type="scientific">[Muricauda] lutisoli</name>
    <dbReference type="NCBI Taxonomy" id="2816035"/>
    <lineage>
        <taxon>Bacteria</taxon>
        <taxon>Pseudomonadati</taxon>
        <taxon>Bacteroidota</taxon>
        <taxon>Flavobacteriia</taxon>
        <taxon>Flavobacteriales</taxon>
        <taxon>Flavobacteriaceae</taxon>
        <taxon>Allomuricauda</taxon>
    </lineage>
</organism>
<dbReference type="Proteomes" id="UP000664163">
    <property type="component" value="Unassembled WGS sequence"/>
</dbReference>
<protein>
    <submittedName>
        <fullName evidence="3">Uncharacterized protein</fullName>
    </submittedName>
</protein>
<gene>
    <name evidence="3" type="ORF">J0X13_08110</name>
</gene>
<keyword evidence="4" id="KW-1185">Reference proteome</keyword>
<feature type="compositionally biased region" description="Basic residues" evidence="1">
    <location>
        <begin position="12"/>
        <end position="27"/>
    </location>
</feature>
<sequence>MSSIQDMNNRMKQNRNLRPSKRPKFKGNNRETLYTELSPKDKPKFKEFSEFQVRNAIDKFKKKSKSEKRMELVVLSTFFGIIIIAFLISSIISKKDSPRKTKVSKSSYRYKRTPPTIWTGKLYEPIRIPNSDLFYIPMVGNLDYVDLERTYQIPSSNMVVKYTSNILFLDKDCKIINKLLSKNGSIKYMNVIPRNEESKAKKIIYSLTPDEPNVLGKIYNLEKHFFYISDIDGENLTKITDREVKSFKWDDGRKEILFYFFYNKRMNDSLHGAFNIESNKFRLTSKQKETKNVAQEEL</sequence>
<keyword evidence="2" id="KW-0812">Transmembrane</keyword>
<evidence type="ECO:0000313" key="4">
    <source>
        <dbReference type="Proteomes" id="UP000664163"/>
    </source>
</evidence>
<evidence type="ECO:0000256" key="1">
    <source>
        <dbReference type="SAM" id="MobiDB-lite"/>
    </source>
</evidence>
<proteinExistence type="predicted"/>
<comment type="caution">
    <text evidence="3">The sequence shown here is derived from an EMBL/GenBank/DDBJ whole genome shotgun (WGS) entry which is preliminary data.</text>
</comment>
<name>A0ABS3EW94_9FLAO</name>
<feature type="transmembrane region" description="Helical" evidence="2">
    <location>
        <begin position="72"/>
        <end position="92"/>
    </location>
</feature>
<evidence type="ECO:0000256" key="2">
    <source>
        <dbReference type="SAM" id="Phobius"/>
    </source>
</evidence>
<feature type="compositionally biased region" description="Polar residues" evidence="1">
    <location>
        <begin position="1"/>
        <end position="11"/>
    </location>
</feature>
<evidence type="ECO:0000313" key="3">
    <source>
        <dbReference type="EMBL" id="MBO0330510.1"/>
    </source>
</evidence>
<dbReference type="RefSeq" id="WP_207070956.1">
    <property type="nucleotide sequence ID" value="NZ_JAFLND010000002.1"/>
</dbReference>
<feature type="region of interest" description="Disordered" evidence="1">
    <location>
        <begin position="1"/>
        <end position="38"/>
    </location>
</feature>
<accession>A0ABS3EW94</accession>
<keyword evidence="2" id="KW-1133">Transmembrane helix</keyword>